<dbReference type="EMBL" id="BMLW01000001">
    <property type="protein sequence ID" value="GGP07293.1"/>
    <property type="molecule type" value="Genomic_DNA"/>
</dbReference>
<dbReference type="InterPro" id="IPR057362">
    <property type="entry name" value="WDGH"/>
</dbReference>
<reference evidence="3" key="1">
    <citation type="journal article" date="2019" name="Int. J. Syst. Evol. Microbiol.">
        <title>The Global Catalogue of Microorganisms (GCM) 10K type strain sequencing project: providing services to taxonomists for standard genome sequencing and annotation.</title>
        <authorList>
            <consortium name="The Broad Institute Genomics Platform"/>
            <consortium name="The Broad Institute Genome Sequencing Center for Infectious Disease"/>
            <person name="Wu L."/>
            <person name="Ma J."/>
        </authorList>
    </citation>
    <scope>NUCLEOTIDE SEQUENCE [LARGE SCALE GENOMIC DNA]</scope>
    <source>
        <strain evidence="3">CGMCC 1.7693</strain>
    </source>
</reference>
<keyword evidence="3" id="KW-1185">Reference proteome</keyword>
<accession>A0ABQ2NPI2</accession>
<evidence type="ECO:0000259" key="1">
    <source>
        <dbReference type="Pfam" id="PF25311"/>
    </source>
</evidence>
<name>A0ABQ2NPI2_9BACI</name>
<organism evidence="2 3">
    <name type="scientific">Oceanobacillus neutriphilus</name>
    <dbReference type="NCBI Taxonomy" id="531815"/>
    <lineage>
        <taxon>Bacteria</taxon>
        <taxon>Bacillati</taxon>
        <taxon>Bacillota</taxon>
        <taxon>Bacilli</taxon>
        <taxon>Bacillales</taxon>
        <taxon>Bacillaceae</taxon>
        <taxon>Oceanobacillus</taxon>
    </lineage>
</organism>
<proteinExistence type="predicted"/>
<gene>
    <name evidence="2" type="ORF">GCM10011346_02700</name>
</gene>
<evidence type="ECO:0000313" key="2">
    <source>
        <dbReference type="EMBL" id="GGP07293.1"/>
    </source>
</evidence>
<evidence type="ECO:0000313" key="3">
    <source>
        <dbReference type="Proteomes" id="UP000641206"/>
    </source>
</evidence>
<dbReference type="Pfam" id="PF25311">
    <property type="entry name" value="WDGH"/>
    <property type="match status" value="1"/>
</dbReference>
<dbReference type="Proteomes" id="UP000641206">
    <property type="component" value="Unassembled WGS sequence"/>
</dbReference>
<protein>
    <recommendedName>
        <fullName evidence="1">WDGH domain-containing protein</fullName>
    </recommendedName>
</protein>
<sequence length="125" mass="15052">MKLETNSGMTRTEFINNYIACNKSQVNTDKVSDTYHTFEELYYHRMVLFSIICKQSNERAWKSWQHDDGTMFDGYFIVGVETVEGHYTYHYHEKYWEMFDVQELERAPEYDGHKPEDISRLLTLK</sequence>
<dbReference type="RefSeq" id="WP_204799015.1">
    <property type="nucleotide sequence ID" value="NZ_BMLW01000001.1"/>
</dbReference>
<feature type="domain" description="WDGH" evidence="1">
    <location>
        <begin position="30"/>
        <end position="123"/>
    </location>
</feature>
<comment type="caution">
    <text evidence="2">The sequence shown here is derived from an EMBL/GenBank/DDBJ whole genome shotgun (WGS) entry which is preliminary data.</text>
</comment>